<sequence length="109" mass="13089">MDRTWRSIVIDENYFFFSLKNTRLSTQLSLIRFLCTWQIHKTNNMTTHFVNILSFFSTLNDLSLCIQSGYQYKVEQTEKKFHSSVNRTIGKPVLMFWRSSTHTQKKNQR</sequence>
<protein>
    <submittedName>
        <fullName evidence="1">Uncharacterized protein</fullName>
    </submittedName>
</protein>
<evidence type="ECO:0000313" key="1">
    <source>
        <dbReference type="EMBL" id="JAH95369.1"/>
    </source>
</evidence>
<reference evidence="1" key="2">
    <citation type="journal article" date="2015" name="Fish Shellfish Immunol.">
        <title>Early steps in the European eel (Anguilla anguilla)-Vibrio vulnificus interaction in the gills: Role of the RtxA13 toxin.</title>
        <authorList>
            <person name="Callol A."/>
            <person name="Pajuelo D."/>
            <person name="Ebbesson L."/>
            <person name="Teles M."/>
            <person name="MacKenzie S."/>
            <person name="Amaro C."/>
        </authorList>
    </citation>
    <scope>NUCLEOTIDE SEQUENCE</scope>
</reference>
<name>A0A0E9WYF5_ANGAN</name>
<dbReference type="EMBL" id="GBXM01013208">
    <property type="protein sequence ID" value="JAH95369.1"/>
    <property type="molecule type" value="Transcribed_RNA"/>
</dbReference>
<proteinExistence type="predicted"/>
<reference evidence="1" key="1">
    <citation type="submission" date="2014-11" db="EMBL/GenBank/DDBJ databases">
        <authorList>
            <person name="Amaro Gonzalez C."/>
        </authorList>
    </citation>
    <scope>NUCLEOTIDE SEQUENCE</scope>
</reference>
<organism evidence="1">
    <name type="scientific">Anguilla anguilla</name>
    <name type="common">European freshwater eel</name>
    <name type="synonym">Muraena anguilla</name>
    <dbReference type="NCBI Taxonomy" id="7936"/>
    <lineage>
        <taxon>Eukaryota</taxon>
        <taxon>Metazoa</taxon>
        <taxon>Chordata</taxon>
        <taxon>Craniata</taxon>
        <taxon>Vertebrata</taxon>
        <taxon>Euteleostomi</taxon>
        <taxon>Actinopterygii</taxon>
        <taxon>Neopterygii</taxon>
        <taxon>Teleostei</taxon>
        <taxon>Anguilliformes</taxon>
        <taxon>Anguillidae</taxon>
        <taxon>Anguilla</taxon>
    </lineage>
</organism>
<dbReference type="AlphaFoldDB" id="A0A0E9WYF5"/>
<accession>A0A0E9WYF5</accession>